<keyword evidence="1" id="KW-1133">Transmembrane helix</keyword>
<dbReference type="AlphaFoldDB" id="A0A174DTC6"/>
<dbReference type="InterPro" id="IPR031564">
    <property type="entry name" value="Flp1-like"/>
</dbReference>
<feature type="domain" description="Putative Flagellin Flp1-like" evidence="2">
    <location>
        <begin position="30"/>
        <end position="72"/>
    </location>
</feature>
<organism evidence="4 6">
    <name type="scientific">Anaerobutyricum hallii</name>
    <dbReference type="NCBI Taxonomy" id="39488"/>
    <lineage>
        <taxon>Bacteria</taxon>
        <taxon>Bacillati</taxon>
        <taxon>Bacillota</taxon>
        <taxon>Clostridia</taxon>
        <taxon>Lachnospirales</taxon>
        <taxon>Lachnospiraceae</taxon>
        <taxon>Anaerobutyricum</taxon>
    </lineage>
</organism>
<sequence>MAFIKRKKEQMHQNNIVYKKNRLQSILLSQDGMGVVEVILIIVVLIGLVIIFQTNIKGVVASIFSTIQKNAGSIR</sequence>
<accession>A0A174DTC6</accession>
<dbReference type="EMBL" id="CYZL01000011">
    <property type="protein sequence ID" value="CUO28811.1"/>
    <property type="molecule type" value="Genomic_DNA"/>
</dbReference>
<dbReference type="RefSeq" id="WP_005345141.1">
    <property type="nucleotide sequence ID" value="NZ_BLYK01000014.1"/>
</dbReference>
<keyword evidence="1" id="KW-0812">Transmembrane</keyword>
<protein>
    <recommendedName>
        <fullName evidence="2">Putative Flagellin Flp1-like domain-containing protein</fullName>
    </recommendedName>
</protein>
<dbReference type="Proteomes" id="UP000095390">
    <property type="component" value="Unassembled WGS sequence"/>
</dbReference>
<dbReference type="Pfam" id="PF16982">
    <property type="entry name" value="Flp1_like"/>
    <property type="match status" value="1"/>
</dbReference>
<feature type="transmembrane region" description="Helical" evidence="1">
    <location>
        <begin position="32"/>
        <end position="52"/>
    </location>
</feature>
<keyword evidence="1" id="KW-0472">Membrane</keyword>
<dbReference type="GeneID" id="75047009"/>
<dbReference type="Proteomes" id="UP000095679">
    <property type="component" value="Unassembled WGS sequence"/>
</dbReference>
<name>A0A174DTC6_9FIRM</name>
<dbReference type="EMBL" id="CYYC01000003">
    <property type="protein sequence ID" value="CUM80006.1"/>
    <property type="molecule type" value="Genomic_DNA"/>
</dbReference>
<evidence type="ECO:0000313" key="6">
    <source>
        <dbReference type="Proteomes" id="UP000095679"/>
    </source>
</evidence>
<evidence type="ECO:0000313" key="4">
    <source>
        <dbReference type="EMBL" id="CUO28811.1"/>
    </source>
</evidence>
<evidence type="ECO:0000256" key="1">
    <source>
        <dbReference type="SAM" id="Phobius"/>
    </source>
</evidence>
<gene>
    <name evidence="4" type="ORF">ERS852450_01528</name>
    <name evidence="3" type="ORF">ERS852578_00302</name>
</gene>
<evidence type="ECO:0000259" key="2">
    <source>
        <dbReference type="Pfam" id="PF16982"/>
    </source>
</evidence>
<proteinExistence type="predicted"/>
<reference evidence="5 6" key="1">
    <citation type="submission" date="2015-09" db="EMBL/GenBank/DDBJ databases">
        <authorList>
            <consortium name="Pathogen Informatics"/>
        </authorList>
    </citation>
    <scope>NUCLEOTIDE SEQUENCE [LARGE SCALE GENOMIC DNA]</scope>
    <source>
        <strain evidence="4 6">2789STDY5834835</strain>
        <strain evidence="3 5">2789STDY5834966</strain>
    </source>
</reference>
<evidence type="ECO:0000313" key="3">
    <source>
        <dbReference type="EMBL" id="CUM80006.1"/>
    </source>
</evidence>
<evidence type="ECO:0000313" key="5">
    <source>
        <dbReference type="Proteomes" id="UP000095390"/>
    </source>
</evidence>